<evidence type="ECO:0000256" key="1">
    <source>
        <dbReference type="SAM" id="SignalP"/>
    </source>
</evidence>
<keyword evidence="3" id="KW-1185">Reference proteome</keyword>
<dbReference type="EMBL" id="WWEO01000045">
    <property type="protein sequence ID" value="NCD72256.1"/>
    <property type="molecule type" value="Genomic_DNA"/>
</dbReference>
<organism evidence="2 3">
    <name type="scientific">Mucilaginibacter agri</name>
    <dbReference type="NCBI Taxonomy" id="2695265"/>
    <lineage>
        <taxon>Bacteria</taxon>
        <taxon>Pseudomonadati</taxon>
        <taxon>Bacteroidota</taxon>
        <taxon>Sphingobacteriia</taxon>
        <taxon>Sphingobacteriales</taxon>
        <taxon>Sphingobacteriaceae</taxon>
        <taxon>Mucilaginibacter</taxon>
    </lineage>
</organism>
<evidence type="ECO:0008006" key="4">
    <source>
        <dbReference type="Google" id="ProtNLM"/>
    </source>
</evidence>
<proteinExistence type="predicted"/>
<dbReference type="Proteomes" id="UP000638732">
    <property type="component" value="Unassembled WGS sequence"/>
</dbReference>
<protein>
    <recommendedName>
        <fullName evidence="4">Fimbrillin-A associated anchor protein Mfa1 and Mfa2</fullName>
    </recommendedName>
</protein>
<reference evidence="2" key="1">
    <citation type="submission" date="2020-01" db="EMBL/GenBank/DDBJ databases">
        <authorList>
            <person name="Seo Y.L."/>
        </authorList>
    </citation>
    <scope>NUCLEOTIDE SEQUENCE</scope>
    <source>
        <strain evidence="2">R11</strain>
    </source>
</reference>
<keyword evidence="1" id="KW-0732">Signal</keyword>
<evidence type="ECO:0000313" key="3">
    <source>
        <dbReference type="Proteomes" id="UP000638732"/>
    </source>
</evidence>
<comment type="caution">
    <text evidence="2">The sequence shown here is derived from an EMBL/GenBank/DDBJ whole genome shotgun (WGS) entry which is preliminary data.</text>
</comment>
<feature type="signal peptide" evidence="1">
    <location>
        <begin position="1"/>
        <end position="16"/>
    </location>
</feature>
<reference evidence="2" key="2">
    <citation type="submission" date="2020-10" db="EMBL/GenBank/DDBJ databases">
        <title>Mucilaginibacter sp. nov., isolated from soil.</title>
        <authorList>
            <person name="Jeon C.O."/>
        </authorList>
    </citation>
    <scope>NUCLEOTIDE SEQUENCE</scope>
    <source>
        <strain evidence="2">R11</strain>
    </source>
</reference>
<dbReference type="RefSeq" id="WP_166588208.1">
    <property type="nucleotide sequence ID" value="NZ_WWEO01000045.1"/>
</dbReference>
<name>A0A965ZM66_9SPHI</name>
<dbReference type="AlphaFoldDB" id="A0A965ZM66"/>
<gene>
    <name evidence="2" type="ORF">GSY63_23030</name>
</gene>
<feature type="chain" id="PRO_5038019438" description="Fimbrillin-A associated anchor protein Mfa1 and Mfa2" evidence="1">
    <location>
        <begin position="17"/>
        <end position="321"/>
    </location>
</feature>
<sequence>MKANFTLLMIFVLALASCKKDNTMVVKNQPDPTVAVTKYPVSFSASAFSSQTSAFGTKAVTAVKQTQALKDVIKVLSYYVTSVDSPGIIIKKVVQKSTDANFGTIRDTLPNGNYRVVFLGSTGSRIKVGAMSFDYEVPVSQWDLYASDDGSFFRSDSIGDNFAKVLNLTVNARTNYDVVMERIVGKAKVVIQDAIPTNVARIDCLWQSLPGAYDLFTGTPNYGNGGGLPILTFHHQVTPAEIGKKGFTFGVTTFATSISIQLFAYDAAGNQLYTRYVSDNTQIDANTMVTFTGTLFDNSQSANVSANPVWGGSTTLPFTDY</sequence>
<accession>A0A965ZM66</accession>
<evidence type="ECO:0000313" key="2">
    <source>
        <dbReference type="EMBL" id="NCD72256.1"/>
    </source>
</evidence>
<dbReference type="PROSITE" id="PS51257">
    <property type="entry name" value="PROKAR_LIPOPROTEIN"/>
    <property type="match status" value="1"/>
</dbReference>